<name>A0ABW1MSY5_9ACTN</name>
<keyword evidence="3" id="KW-1185">Reference proteome</keyword>
<reference evidence="3" key="1">
    <citation type="journal article" date="2019" name="Int. J. Syst. Evol. Microbiol.">
        <title>The Global Catalogue of Microorganisms (GCM) 10K type strain sequencing project: providing services to taxonomists for standard genome sequencing and annotation.</title>
        <authorList>
            <consortium name="The Broad Institute Genomics Platform"/>
            <consortium name="The Broad Institute Genome Sequencing Center for Infectious Disease"/>
            <person name="Wu L."/>
            <person name="Ma J."/>
        </authorList>
    </citation>
    <scope>NUCLEOTIDE SEQUENCE [LARGE SCALE GENOMIC DNA]</scope>
    <source>
        <strain evidence="3">CGMCC 1.15180</strain>
    </source>
</reference>
<gene>
    <name evidence="2" type="ORF">ACFP4F_29125</name>
</gene>
<accession>A0ABW1MSY5</accession>
<dbReference type="RefSeq" id="WP_031066259.1">
    <property type="nucleotide sequence ID" value="NZ_JBHSPX010000008.1"/>
</dbReference>
<evidence type="ECO:0000313" key="3">
    <source>
        <dbReference type="Proteomes" id="UP001596139"/>
    </source>
</evidence>
<organism evidence="2 3">
    <name type="scientific">Streptomyces ochraceiscleroticus</name>
    <dbReference type="NCBI Taxonomy" id="47761"/>
    <lineage>
        <taxon>Bacteria</taxon>
        <taxon>Bacillati</taxon>
        <taxon>Actinomycetota</taxon>
        <taxon>Actinomycetes</taxon>
        <taxon>Kitasatosporales</taxon>
        <taxon>Streptomycetaceae</taxon>
        <taxon>Streptomyces</taxon>
    </lineage>
</organism>
<dbReference type="Proteomes" id="UP001596139">
    <property type="component" value="Unassembled WGS sequence"/>
</dbReference>
<dbReference type="EMBL" id="JBHSPX010000008">
    <property type="protein sequence ID" value="MFC6066581.1"/>
    <property type="molecule type" value="Genomic_DNA"/>
</dbReference>
<comment type="caution">
    <text evidence="2">The sequence shown here is derived from an EMBL/GenBank/DDBJ whole genome shotgun (WGS) entry which is preliminary data.</text>
</comment>
<sequence>MKAMRGYWGYLAAAALIVAWSRGAESAIILVLSLAVAVYTSFALPVWCGAVNRDGRTYCRKNAAGLLMGCSYRQHRWQKMKMIVLRHKTGSVVQAVFPTAKEKFAGVISVGGLLSAIAAVIVPVFTG</sequence>
<evidence type="ECO:0000256" key="1">
    <source>
        <dbReference type="SAM" id="Phobius"/>
    </source>
</evidence>
<feature type="transmembrane region" description="Helical" evidence="1">
    <location>
        <begin position="7"/>
        <end position="23"/>
    </location>
</feature>
<keyword evidence="1" id="KW-1133">Transmembrane helix</keyword>
<protein>
    <submittedName>
        <fullName evidence="2">Uncharacterized protein</fullName>
    </submittedName>
</protein>
<feature type="transmembrane region" description="Helical" evidence="1">
    <location>
        <begin position="29"/>
        <end position="51"/>
    </location>
</feature>
<keyword evidence="1" id="KW-0812">Transmembrane</keyword>
<evidence type="ECO:0000313" key="2">
    <source>
        <dbReference type="EMBL" id="MFC6066581.1"/>
    </source>
</evidence>
<proteinExistence type="predicted"/>
<feature type="transmembrane region" description="Helical" evidence="1">
    <location>
        <begin position="104"/>
        <end position="125"/>
    </location>
</feature>
<keyword evidence="1" id="KW-0472">Membrane</keyword>